<reference evidence="3" key="1">
    <citation type="submission" date="2016-02" db="EMBL/GenBank/DDBJ databases">
        <authorList>
            <person name="Wen L."/>
            <person name="He K."/>
            <person name="Yang H."/>
        </authorList>
    </citation>
    <scope>NUCLEOTIDE SEQUENCE [LARGE SCALE GENOMIC DNA]</scope>
    <source>
        <strain evidence="3">JCM 15929</strain>
    </source>
</reference>
<organism evidence="2 3">
    <name type="scientific">Tsukamurella pseudospumae</name>
    <dbReference type="NCBI Taxonomy" id="239498"/>
    <lineage>
        <taxon>Bacteria</taxon>
        <taxon>Bacillati</taxon>
        <taxon>Actinomycetota</taxon>
        <taxon>Actinomycetes</taxon>
        <taxon>Mycobacteriales</taxon>
        <taxon>Tsukamurellaceae</taxon>
        <taxon>Tsukamurella</taxon>
    </lineage>
</organism>
<gene>
    <name evidence="2" type="ORF">AXK60_22525</name>
</gene>
<evidence type="ECO:0000256" key="1">
    <source>
        <dbReference type="SAM" id="MobiDB-lite"/>
    </source>
</evidence>
<feature type="region of interest" description="Disordered" evidence="1">
    <location>
        <begin position="57"/>
        <end position="96"/>
    </location>
</feature>
<dbReference type="EMBL" id="LSRF01000008">
    <property type="protein sequence ID" value="KXP14033.1"/>
    <property type="molecule type" value="Genomic_DNA"/>
</dbReference>
<dbReference type="STRING" id="239498.AXK60_22525"/>
<evidence type="ECO:0000313" key="3">
    <source>
        <dbReference type="Proteomes" id="UP000070258"/>
    </source>
</evidence>
<evidence type="ECO:0000313" key="2">
    <source>
        <dbReference type="EMBL" id="KXP14033.1"/>
    </source>
</evidence>
<proteinExistence type="predicted"/>
<dbReference type="RefSeq" id="WP_068570310.1">
    <property type="nucleotide sequence ID" value="NZ_LSRF01000008.1"/>
</dbReference>
<sequence>MRWPVPRASRGGVTCSRSSPTQLGGQGAWQQWGGWEGDAKHELAGTVEDLGTVELDRRSTATGELEPDPARATWDIASRDYRPGSPPRSKAFKHIN</sequence>
<name>A0A138AUE4_9ACTN</name>
<protein>
    <submittedName>
        <fullName evidence="2">Uncharacterized protein</fullName>
    </submittedName>
</protein>
<feature type="region of interest" description="Disordered" evidence="1">
    <location>
        <begin position="1"/>
        <end position="29"/>
    </location>
</feature>
<accession>A0A138AUE4</accession>
<comment type="caution">
    <text evidence="2">The sequence shown here is derived from an EMBL/GenBank/DDBJ whole genome shotgun (WGS) entry which is preliminary data.</text>
</comment>
<dbReference type="Proteomes" id="UP000070258">
    <property type="component" value="Unassembled WGS sequence"/>
</dbReference>
<dbReference type="AlphaFoldDB" id="A0A138AUE4"/>